<evidence type="ECO:0000313" key="11">
    <source>
        <dbReference type="Proteomes" id="UP000283855"/>
    </source>
</evidence>
<name>A0A413SW51_9BACT</name>
<evidence type="ECO:0000256" key="7">
    <source>
        <dbReference type="ARBA" id="ARBA00022756"/>
    </source>
</evidence>
<evidence type="ECO:0000259" key="9">
    <source>
        <dbReference type="Pfam" id="PF08241"/>
    </source>
</evidence>
<dbReference type="NCBIfam" id="TIGR02072">
    <property type="entry name" value="BioC"/>
    <property type="match status" value="1"/>
</dbReference>
<keyword evidence="5 8" id="KW-0808">Transferase</keyword>
<dbReference type="RefSeq" id="WP_008143273.1">
    <property type="nucleotide sequence ID" value="NZ_CABJGD010000038.1"/>
</dbReference>
<dbReference type="GO" id="GO:0102130">
    <property type="term" value="F:malonyl-CoA methyltransferase activity"/>
    <property type="evidence" value="ECO:0007669"/>
    <property type="project" value="UniProtKB-EC"/>
</dbReference>
<dbReference type="InterPro" id="IPR029063">
    <property type="entry name" value="SAM-dependent_MTases_sf"/>
</dbReference>
<organism evidence="10 11">
    <name type="scientific">Phocaeicola coprophilus</name>
    <dbReference type="NCBI Taxonomy" id="387090"/>
    <lineage>
        <taxon>Bacteria</taxon>
        <taxon>Pseudomonadati</taxon>
        <taxon>Bacteroidota</taxon>
        <taxon>Bacteroidia</taxon>
        <taxon>Bacteroidales</taxon>
        <taxon>Bacteroidaceae</taxon>
        <taxon>Phocaeicola</taxon>
    </lineage>
</organism>
<evidence type="ECO:0000256" key="2">
    <source>
        <dbReference type="ARBA" id="ARBA00004746"/>
    </source>
</evidence>
<reference evidence="10 11" key="1">
    <citation type="submission" date="2018-08" db="EMBL/GenBank/DDBJ databases">
        <title>A genome reference for cultivated species of the human gut microbiota.</title>
        <authorList>
            <person name="Zou Y."/>
            <person name="Xue W."/>
            <person name="Luo G."/>
        </authorList>
    </citation>
    <scope>NUCLEOTIDE SEQUENCE [LARGE SCALE GENOMIC DNA]</scope>
    <source>
        <strain evidence="10 11">AM42-38</strain>
    </source>
</reference>
<sequence length="252" mass="28644">MDKGLIRRRFARAASTYPEQANIQRQIAEKMTRLIRRYLPASAHRSVLEVGCGTGLFTRSYLHDVKPGQLCLNDICPEVAGCFKDLLGDRIRFFAGDAERLNFPAGQSLIASCSALQWFESPQRFFHRCSHLLTNDGYFTFSTFGKENLTEVASLTGATLPYLSLEELKEALRSDYELLYCHEEKLSLSFQSPMDVLKHLKATGVTGIRQSQWTKGSLATFCNRYQEIYSQPDHTVRLTYHPIYIIAKKIAS</sequence>
<dbReference type="Gene3D" id="3.40.50.150">
    <property type="entry name" value="Vaccinia Virus protein VP39"/>
    <property type="match status" value="1"/>
</dbReference>
<comment type="function">
    <text evidence="8">Converts the free carboxyl group of a malonyl-thioester to its methyl ester by transfer of a methyl group from S-adenosyl-L-methionine (SAM). It allows to synthesize pimeloyl-ACP via the fatty acid synthetic pathway.</text>
</comment>
<keyword evidence="7 8" id="KW-0093">Biotin biosynthesis</keyword>
<dbReference type="Proteomes" id="UP000283855">
    <property type="component" value="Unassembled WGS sequence"/>
</dbReference>
<dbReference type="GO" id="GO:0010340">
    <property type="term" value="F:carboxyl-O-methyltransferase activity"/>
    <property type="evidence" value="ECO:0007669"/>
    <property type="project" value="UniProtKB-UniRule"/>
</dbReference>
<dbReference type="UniPathway" id="UPA00078"/>
<comment type="similarity">
    <text evidence="8">Belongs to the methyltransferase superfamily.</text>
</comment>
<proteinExistence type="inferred from homology"/>
<comment type="catalytic activity">
    <reaction evidence="1 8">
        <text>malonyl-[ACP] + S-adenosyl-L-methionine = malonyl-[ACP] methyl ester + S-adenosyl-L-homocysteine</text>
        <dbReference type="Rhea" id="RHEA:17105"/>
        <dbReference type="Rhea" id="RHEA-COMP:9623"/>
        <dbReference type="Rhea" id="RHEA-COMP:9954"/>
        <dbReference type="ChEBI" id="CHEBI:57856"/>
        <dbReference type="ChEBI" id="CHEBI:59789"/>
        <dbReference type="ChEBI" id="CHEBI:78449"/>
        <dbReference type="ChEBI" id="CHEBI:78845"/>
        <dbReference type="EC" id="2.1.1.197"/>
    </reaction>
</comment>
<comment type="pathway">
    <text evidence="2 8">Cofactor biosynthesis; biotin biosynthesis.</text>
</comment>
<dbReference type="GO" id="GO:0032259">
    <property type="term" value="P:methylation"/>
    <property type="evidence" value="ECO:0007669"/>
    <property type="project" value="UniProtKB-KW"/>
</dbReference>
<dbReference type="GO" id="GO:0009102">
    <property type="term" value="P:biotin biosynthetic process"/>
    <property type="evidence" value="ECO:0007669"/>
    <property type="project" value="UniProtKB-UniRule"/>
</dbReference>
<dbReference type="PANTHER" id="PTHR13090">
    <property type="entry name" value="ARGININE-HYDROXYLASE NDUFAF5, MITOCHONDRIAL"/>
    <property type="match status" value="1"/>
</dbReference>
<accession>A0A413SW51</accession>
<dbReference type="GO" id="GO:0008757">
    <property type="term" value="F:S-adenosylmethionine-dependent methyltransferase activity"/>
    <property type="evidence" value="ECO:0007669"/>
    <property type="project" value="InterPro"/>
</dbReference>
<evidence type="ECO:0000256" key="3">
    <source>
        <dbReference type="ARBA" id="ARBA00012327"/>
    </source>
</evidence>
<evidence type="ECO:0000313" key="10">
    <source>
        <dbReference type="EMBL" id="RHA73335.1"/>
    </source>
</evidence>
<keyword evidence="6 8" id="KW-0949">S-adenosyl-L-methionine</keyword>
<keyword evidence="4 8" id="KW-0489">Methyltransferase</keyword>
<protein>
    <recommendedName>
        <fullName evidence="3 8">Malonyl-[acyl-carrier protein] O-methyltransferase</fullName>
        <shortName evidence="8">Malonyl-ACP O-methyltransferase</shortName>
        <ecNumber evidence="3 8">2.1.1.197</ecNumber>
    </recommendedName>
    <alternativeName>
        <fullName evidence="8">Biotin synthesis protein BioC</fullName>
    </alternativeName>
</protein>
<dbReference type="CDD" id="cd02440">
    <property type="entry name" value="AdoMet_MTases"/>
    <property type="match status" value="1"/>
</dbReference>
<dbReference type="InterPro" id="IPR011814">
    <property type="entry name" value="BioC"/>
</dbReference>
<dbReference type="EC" id="2.1.1.197" evidence="3 8"/>
<evidence type="ECO:0000256" key="6">
    <source>
        <dbReference type="ARBA" id="ARBA00022691"/>
    </source>
</evidence>
<dbReference type="InterPro" id="IPR013216">
    <property type="entry name" value="Methyltransf_11"/>
</dbReference>
<dbReference type="Pfam" id="PF08241">
    <property type="entry name" value="Methyltransf_11"/>
    <property type="match status" value="1"/>
</dbReference>
<dbReference type="PANTHER" id="PTHR13090:SF1">
    <property type="entry name" value="ARGININE-HYDROXYLASE NDUFAF5, MITOCHONDRIAL"/>
    <property type="match status" value="1"/>
</dbReference>
<dbReference type="GeneID" id="78406315"/>
<evidence type="ECO:0000256" key="5">
    <source>
        <dbReference type="ARBA" id="ARBA00022679"/>
    </source>
</evidence>
<feature type="domain" description="Methyltransferase type 11" evidence="9">
    <location>
        <begin position="48"/>
        <end position="140"/>
    </location>
</feature>
<evidence type="ECO:0000256" key="4">
    <source>
        <dbReference type="ARBA" id="ARBA00022603"/>
    </source>
</evidence>
<evidence type="ECO:0000256" key="8">
    <source>
        <dbReference type="HAMAP-Rule" id="MF_00835"/>
    </source>
</evidence>
<dbReference type="AlphaFoldDB" id="A0A413SW51"/>
<evidence type="ECO:0000256" key="1">
    <source>
        <dbReference type="ARBA" id="ARBA00000852"/>
    </source>
</evidence>
<dbReference type="InterPro" id="IPR050602">
    <property type="entry name" value="Malonyl-ACP_OMT"/>
</dbReference>
<dbReference type="EMBL" id="QSFT01000038">
    <property type="protein sequence ID" value="RHA73335.1"/>
    <property type="molecule type" value="Genomic_DNA"/>
</dbReference>
<comment type="caution">
    <text evidence="10">The sequence shown here is derived from an EMBL/GenBank/DDBJ whole genome shotgun (WGS) entry which is preliminary data.</text>
</comment>
<dbReference type="HAMAP" id="MF_00835">
    <property type="entry name" value="BioC"/>
    <property type="match status" value="1"/>
</dbReference>
<dbReference type="SUPFAM" id="SSF53335">
    <property type="entry name" value="S-adenosyl-L-methionine-dependent methyltransferases"/>
    <property type="match status" value="1"/>
</dbReference>
<gene>
    <name evidence="8 10" type="primary">bioC</name>
    <name evidence="10" type="ORF">DW921_13345</name>
</gene>